<dbReference type="RefSeq" id="WP_301212816.1">
    <property type="nucleotide sequence ID" value="NZ_JAROCF010000001.1"/>
</dbReference>
<reference evidence="2" key="1">
    <citation type="submission" date="2023-06" db="EMBL/GenBank/DDBJ databases">
        <title>MT1 and MT2 Draft Genomes of Novel Species.</title>
        <authorList>
            <person name="Venkateswaran K."/>
        </authorList>
    </citation>
    <scope>NUCLEOTIDE SEQUENCE</scope>
    <source>
        <strain evidence="2">F6_8S_P_1B</strain>
    </source>
</reference>
<comment type="caution">
    <text evidence="2">The sequence shown here is derived from an EMBL/GenBank/DDBJ whole genome shotgun (WGS) entry which is preliminary data.</text>
</comment>
<dbReference type="EMBL" id="JAROCF010000001">
    <property type="protein sequence ID" value="MDN4613281.1"/>
    <property type="molecule type" value="Genomic_DNA"/>
</dbReference>
<accession>A0ABT8K768</accession>
<dbReference type="Proteomes" id="UP001174208">
    <property type="component" value="Unassembled WGS sequence"/>
</dbReference>
<feature type="region of interest" description="Disordered" evidence="1">
    <location>
        <begin position="45"/>
        <end position="64"/>
    </location>
</feature>
<evidence type="ECO:0000256" key="1">
    <source>
        <dbReference type="SAM" id="MobiDB-lite"/>
    </source>
</evidence>
<gene>
    <name evidence="2" type="ORF">P5G50_02345</name>
</gene>
<sequence>MTGPAFAKPPRVAGRVLDAQLDLLDRQILDPDGVPVTTVDDLELSQPDDLGRLDPEDPPTLTSLLTGPVLGTRIFGGRPPDSRFVRIPWSLVSDVGVTVEVGTAAGNLDASWVERWVRDHIIGRIPGGRHDPE</sequence>
<proteinExistence type="predicted"/>
<evidence type="ECO:0000313" key="2">
    <source>
        <dbReference type="EMBL" id="MDN4613281.1"/>
    </source>
</evidence>
<evidence type="ECO:0000313" key="3">
    <source>
        <dbReference type="Proteomes" id="UP001174208"/>
    </source>
</evidence>
<name>A0ABT8K768_9MICO</name>
<keyword evidence="3" id="KW-1185">Reference proteome</keyword>
<protein>
    <submittedName>
        <fullName evidence="2">Uncharacterized protein</fullName>
    </submittedName>
</protein>
<organism evidence="2 3">
    <name type="scientific">Leifsonia williamsii</name>
    <dbReference type="NCBI Taxonomy" id="3035919"/>
    <lineage>
        <taxon>Bacteria</taxon>
        <taxon>Bacillati</taxon>
        <taxon>Actinomycetota</taxon>
        <taxon>Actinomycetes</taxon>
        <taxon>Micrococcales</taxon>
        <taxon>Microbacteriaceae</taxon>
        <taxon>Leifsonia</taxon>
    </lineage>
</organism>